<evidence type="ECO:0000256" key="2">
    <source>
        <dbReference type="ARBA" id="ARBA00019014"/>
    </source>
</evidence>
<dbReference type="InterPro" id="IPR005627">
    <property type="entry name" value="CutC-like"/>
</dbReference>
<keyword evidence="4" id="KW-1185">Reference proteome</keyword>
<dbReference type="Proteomes" id="UP001365542">
    <property type="component" value="Unassembled WGS sequence"/>
</dbReference>
<dbReference type="GO" id="GO:0005507">
    <property type="term" value="F:copper ion binding"/>
    <property type="evidence" value="ECO:0007669"/>
    <property type="project" value="TreeGrafter"/>
</dbReference>
<dbReference type="InterPro" id="IPR036822">
    <property type="entry name" value="CutC-like_dom_sf"/>
</dbReference>
<sequence length="224" mass="24396">MLEIACFNLQSALIAAGQGVSRIELCAGASVGGTTPPKATLGELKGQTTIPVNVMIRPRGGDFVYTDEEFNQMKEDIELFRDQVDGFVFGILTLEGRVDEEQCTTLVQLANLNGKKHCTFHRAFDFCETPLEDNVEAISRCGFDAILTSGGKDNAMEGVEVVQALQEDFAGRIRFILAGGVRSVNMKILREKAPSVTWFHSAAITDGGEIADEAEIQRLSRCFA</sequence>
<evidence type="ECO:0000313" key="4">
    <source>
        <dbReference type="Proteomes" id="UP001365542"/>
    </source>
</evidence>
<evidence type="ECO:0000313" key="3">
    <source>
        <dbReference type="EMBL" id="KAK6531831.1"/>
    </source>
</evidence>
<protein>
    <recommendedName>
        <fullName evidence="2">Copper homeostasis protein cutC homolog</fullName>
    </recommendedName>
</protein>
<accession>A0AAV9X0G0</accession>
<dbReference type="AlphaFoldDB" id="A0AAV9X0G0"/>
<dbReference type="SUPFAM" id="SSF110395">
    <property type="entry name" value="CutC-like"/>
    <property type="match status" value="1"/>
</dbReference>
<dbReference type="PANTHER" id="PTHR12598">
    <property type="entry name" value="COPPER HOMEOSTASIS PROTEIN CUTC"/>
    <property type="match status" value="1"/>
</dbReference>
<dbReference type="EMBL" id="JAVHJO010000012">
    <property type="protein sequence ID" value="KAK6531831.1"/>
    <property type="molecule type" value="Genomic_DNA"/>
</dbReference>
<evidence type="ECO:0000256" key="1">
    <source>
        <dbReference type="ARBA" id="ARBA00007768"/>
    </source>
</evidence>
<reference evidence="3 4" key="1">
    <citation type="submission" date="2019-10" db="EMBL/GenBank/DDBJ databases">
        <authorList>
            <person name="Palmer J.M."/>
        </authorList>
    </citation>
    <scope>NUCLEOTIDE SEQUENCE [LARGE SCALE GENOMIC DNA]</scope>
    <source>
        <strain evidence="3 4">TWF694</strain>
    </source>
</reference>
<dbReference type="Pfam" id="PF03932">
    <property type="entry name" value="CutC"/>
    <property type="match status" value="1"/>
</dbReference>
<dbReference type="PANTHER" id="PTHR12598:SF0">
    <property type="entry name" value="COPPER HOMEOSTASIS PROTEIN CUTC HOMOLOG"/>
    <property type="match status" value="1"/>
</dbReference>
<comment type="caution">
    <text evidence="3">The sequence shown here is derived from an EMBL/GenBank/DDBJ whole genome shotgun (WGS) entry which is preliminary data.</text>
</comment>
<name>A0AAV9X0G0_9PEZI</name>
<organism evidence="3 4">
    <name type="scientific">Orbilia ellipsospora</name>
    <dbReference type="NCBI Taxonomy" id="2528407"/>
    <lineage>
        <taxon>Eukaryota</taxon>
        <taxon>Fungi</taxon>
        <taxon>Dikarya</taxon>
        <taxon>Ascomycota</taxon>
        <taxon>Pezizomycotina</taxon>
        <taxon>Orbiliomycetes</taxon>
        <taxon>Orbiliales</taxon>
        <taxon>Orbiliaceae</taxon>
        <taxon>Orbilia</taxon>
    </lineage>
</organism>
<proteinExistence type="inferred from homology"/>
<dbReference type="Gene3D" id="3.20.20.380">
    <property type="entry name" value="Copper homeostasis (CutC) domain"/>
    <property type="match status" value="1"/>
</dbReference>
<gene>
    <name evidence="3" type="ORF">TWF694_002996</name>
</gene>
<comment type="similarity">
    <text evidence="1">Belongs to the CutC family.</text>
</comment>